<feature type="transmembrane region" description="Helical" evidence="8">
    <location>
        <begin position="192"/>
        <end position="212"/>
    </location>
</feature>
<dbReference type="EMBL" id="JH611185">
    <property type="protein sequence ID" value="EJP72877.1"/>
    <property type="molecule type" value="Genomic_DNA"/>
</dbReference>
<dbReference type="CDD" id="cd06853">
    <property type="entry name" value="GT_WecA_like"/>
    <property type="match status" value="1"/>
</dbReference>
<dbReference type="GO" id="GO:0016780">
    <property type="term" value="F:phosphotransferase activity, for other substituted phosphate groups"/>
    <property type="evidence" value="ECO:0007669"/>
    <property type="project" value="InterPro"/>
</dbReference>
<comment type="cofactor">
    <cofactor evidence="7">
        <name>Mg(2+)</name>
        <dbReference type="ChEBI" id="CHEBI:18420"/>
    </cofactor>
</comment>
<dbReference type="GO" id="GO:0005886">
    <property type="term" value="C:plasma membrane"/>
    <property type="evidence" value="ECO:0007669"/>
    <property type="project" value="UniProtKB-SubCell"/>
</dbReference>
<dbReference type="AlphaFoldDB" id="J4V2W4"/>
<keyword evidence="4 8" id="KW-0812">Transmembrane</keyword>
<evidence type="ECO:0000256" key="2">
    <source>
        <dbReference type="ARBA" id="ARBA00022475"/>
    </source>
</evidence>
<keyword evidence="2" id="KW-1003">Cell membrane</keyword>
<keyword evidence="6 8" id="KW-0472">Membrane</keyword>
<evidence type="ECO:0000256" key="7">
    <source>
        <dbReference type="PIRSR" id="PIRSR600715-1"/>
    </source>
</evidence>
<feature type="transmembrane region" description="Helical" evidence="8">
    <location>
        <begin position="134"/>
        <end position="155"/>
    </location>
</feature>
<evidence type="ECO:0000313" key="9">
    <source>
        <dbReference type="EMBL" id="EJP72877.1"/>
    </source>
</evidence>
<feature type="transmembrane region" description="Helical" evidence="8">
    <location>
        <begin position="80"/>
        <end position="98"/>
    </location>
</feature>
<feature type="transmembrane region" description="Helical" evidence="8">
    <location>
        <begin position="219"/>
        <end position="239"/>
    </location>
</feature>
<keyword evidence="7" id="KW-0460">Magnesium</keyword>
<dbReference type="PANTHER" id="PTHR22926:SF3">
    <property type="entry name" value="UNDECAPRENYL-PHOSPHATE ALPHA-N-ACETYLGLUCOSAMINYL 1-PHOSPHATE TRANSFERASE"/>
    <property type="match status" value="1"/>
</dbReference>
<proteinExistence type="predicted"/>
<evidence type="ECO:0000256" key="3">
    <source>
        <dbReference type="ARBA" id="ARBA00022679"/>
    </source>
</evidence>
<feature type="transmembrane region" description="Helical" evidence="8">
    <location>
        <begin position="251"/>
        <end position="268"/>
    </location>
</feature>
<dbReference type="GO" id="GO:0046872">
    <property type="term" value="F:metal ion binding"/>
    <property type="evidence" value="ECO:0007669"/>
    <property type="project" value="UniProtKB-KW"/>
</dbReference>
<evidence type="ECO:0000313" key="10">
    <source>
        <dbReference type="Proteomes" id="UP000010116"/>
    </source>
</evidence>
<dbReference type="HOGENOM" id="CLU_023982_1_0_6"/>
<comment type="subcellular location">
    <subcellularLocation>
        <location evidence="1">Cell membrane</location>
        <topology evidence="1">Multi-pass membrane protein</topology>
    </subcellularLocation>
</comment>
<gene>
    <name evidence="9" type="ORF">NT02SARS_0718</name>
</gene>
<dbReference type="Pfam" id="PF00953">
    <property type="entry name" value="Glycos_transf_4"/>
    <property type="match status" value="1"/>
</dbReference>
<feature type="transmembrane region" description="Helical" evidence="8">
    <location>
        <begin position="110"/>
        <end position="128"/>
    </location>
</feature>
<dbReference type="Proteomes" id="UP000010116">
    <property type="component" value="Unassembled WGS sequence"/>
</dbReference>
<evidence type="ECO:0000256" key="8">
    <source>
        <dbReference type="SAM" id="Phobius"/>
    </source>
</evidence>
<keyword evidence="7" id="KW-0479">Metal-binding</keyword>
<feature type="transmembrane region" description="Helical" evidence="8">
    <location>
        <begin position="323"/>
        <end position="340"/>
    </location>
</feature>
<feature type="transmembrane region" description="Helical" evidence="8">
    <location>
        <begin position="299"/>
        <end position="317"/>
    </location>
</feature>
<evidence type="ECO:0000256" key="5">
    <source>
        <dbReference type="ARBA" id="ARBA00022989"/>
    </source>
</evidence>
<protein>
    <submittedName>
        <fullName evidence="9">Undecaprenyl-phosphate alpha-N-acetylglucosaminyl 1-phosphate transferase</fullName>
    </submittedName>
</protein>
<sequence>MSTINILVLFLISILASFFTNAIFRSVAKRNKILIDLPDKNRKFHKRPTPLTGGISILTGSIMAIFFAVSLNVIDLEYTAYNISILICSFLIVAVFLFDDGYGISPRLRLITQITTCGLLIILSKIYLLDMGNLLFYGNINLGEFGPAITIFCAVGIMNAFNMVDGINGLCSGLSAMVFVFLGIFYNGFIGTQLIFALGAIFGFLIFNLGIIGKKRWIFLGDSGSNLLGFLVAFALIAASQDPSFGLKPVTALWLVAIPLLDCLGLIIKRLNRGVGPFDADRDHLHHRFMDAGYSAKKTLLIIISIASLVSLFGVIIEKFVPEYISLILFGVFAGLFYYLSHLLKEGAFGIKVDKNVSVS</sequence>
<dbReference type="GO" id="GO:0071555">
    <property type="term" value="P:cell wall organization"/>
    <property type="evidence" value="ECO:0007669"/>
    <property type="project" value="TreeGrafter"/>
</dbReference>
<keyword evidence="3 9" id="KW-0808">Transferase</keyword>
<feature type="binding site" evidence="7">
    <location>
        <position position="222"/>
    </location>
    <ligand>
        <name>Mg(2+)</name>
        <dbReference type="ChEBI" id="CHEBI:18420"/>
    </ligand>
</feature>
<accession>J4V2W4</accession>
<dbReference type="GO" id="GO:0009103">
    <property type="term" value="P:lipopolysaccharide biosynthetic process"/>
    <property type="evidence" value="ECO:0007669"/>
    <property type="project" value="TreeGrafter"/>
</dbReference>
<organism evidence="9 10">
    <name type="scientific">SAR86 cluster bacterium SAR86B</name>
    <dbReference type="NCBI Taxonomy" id="1123867"/>
    <lineage>
        <taxon>Bacteria</taxon>
        <taxon>Pseudomonadati</taxon>
        <taxon>Pseudomonadota</taxon>
        <taxon>Gammaproteobacteria</taxon>
        <taxon>SAR86 cluster</taxon>
    </lineage>
</organism>
<evidence type="ECO:0000256" key="1">
    <source>
        <dbReference type="ARBA" id="ARBA00004651"/>
    </source>
</evidence>
<name>J4V2W4_9GAMM</name>
<dbReference type="GO" id="GO:0044038">
    <property type="term" value="P:cell wall macromolecule biosynthetic process"/>
    <property type="evidence" value="ECO:0007669"/>
    <property type="project" value="TreeGrafter"/>
</dbReference>
<feature type="transmembrane region" description="Helical" evidence="8">
    <location>
        <begin position="49"/>
        <end position="74"/>
    </location>
</feature>
<feature type="transmembrane region" description="Helical" evidence="8">
    <location>
        <begin position="167"/>
        <end position="186"/>
    </location>
</feature>
<reference evidence="9 10" key="1">
    <citation type="journal article" date="2012" name="ISME J.">
        <title>Genomic insights to SAR86, an abundant and uncultivated marine bacterial lineage.</title>
        <authorList>
            <person name="Dupont C.L."/>
            <person name="Rusch D.B."/>
            <person name="Yooseph S."/>
            <person name="Lombardo M.J."/>
            <person name="Richter R.A."/>
            <person name="Valas R."/>
            <person name="Novotny M."/>
            <person name="Yee-Greenbaum J."/>
            <person name="Selengut J.D."/>
            <person name="Haft D.H."/>
            <person name="Halpern A.L."/>
            <person name="Lasken R.S."/>
            <person name="Nealson K."/>
            <person name="Friedman R."/>
            <person name="Venter J.C."/>
        </authorList>
    </citation>
    <scope>NUCLEOTIDE SEQUENCE [LARGE SCALE GENOMIC DNA]</scope>
</reference>
<evidence type="ECO:0000256" key="4">
    <source>
        <dbReference type="ARBA" id="ARBA00022692"/>
    </source>
</evidence>
<feature type="transmembrane region" description="Helical" evidence="8">
    <location>
        <begin position="6"/>
        <end position="28"/>
    </location>
</feature>
<evidence type="ECO:0000256" key="6">
    <source>
        <dbReference type="ARBA" id="ARBA00023136"/>
    </source>
</evidence>
<feature type="binding site" evidence="7">
    <location>
        <position position="162"/>
    </location>
    <ligand>
        <name>Mg(2+)</name>
        <dbReference type="ChEBI" id="CHEBI:18420"/>
    </ligand>
</feature>
<dbReference type="InterPro" id="IPR000715">
    <property type="entry name" value="Glycosyl_transferase_4"/>
</dbReference>
<dbReference type="PANTHER" id="PTHR22926">
    <property type="entry name" value="PHOSPHO-N-ACETYLMURAMOYL-PENTAPEPTIDE-TRANSFERASE"/>
    <property type="match status" value="1"/>
</dbReference>
<keyword evidence="5 8" id="KW-1133">Transmembrane helix</keyword>